<dbReference type="Proteomes" id="UP000265520">
    <property type="component" value="Unassembled WGS sequence"/>
</dbReference>
<name>A0A392QGA1_9FABA</name>
<accession>A0A392QGA1</accession>
<reference evidence="1 2" key="1">
    <citation type="journal article" date="2018" name="Front. Plant Sci.">
        <title>Red Clover (Trifolium pratense) and Zigzag Clover (T. medium) - A Picture of Genomic Similarities and Differences.</title>
        <authorList>
            <person name="Dluhosova J."/>
            <person name="Istvanek J."/>
            <person name="Nedelnik J."/>
            <person name="Repkova J."/>
        </authorList>
    </citation>
    <scope>NUCLEOTIDE SEQUENCE [LARGE SCALE GENOMIC DNA]</scope>
    <source>
        <strain evidence="2">cv. 10/8</strain>
        <tissue evidence="1">Leaf</tissue>
    </source>
</reference>
<evidence type="ECO:0000313" key="1">
    <source>
        <dbReference type="EMBL" id="MCI22770.1"/>
    </source>
</evidence>
<feature type="non-terminal residue" evidence="1">
    <location>
        <position position="1"/>
    </location>
</feature>
<keyword evidence="2" id="KW-1185">Reference proteome</keyword>
<evidence type="ECO:0000313" key="2">
    <source>
        <dbReference type="Proteomes" id="UP000265520"/>
    </source>
</evidence>
<dbReference type="AlphaFoldDB" id="A0A392QGA1"/>
<protein>
    <submittedName>
        <fullName evidence="1">Uncharacterized protein</fullName>
    </submittedName>
</protein>
<sequence>DTKRQTTSTISSGEITVTLDEMYCLLHLPVEVSLPPTMKSLRPWGSSPVYILEEPPRQPPKSCTSG</sequence>
<proteinExistence type="predicted"/>
<comment type="caution">
    <text evidence="1">The sequence shown here is derived from an EMBL/GenBank/DDBJ whole genome shotgun (WGS) entry which is preliminary data.</text>
</comment>
<organism evidence="1 2">
    <name type="scientific">Trifolium medium</name>
    <dbReference type="NCBI Taxonomy" id="97028"/>
    <lineage>
        <taxon>Eukaryota</taxon>
        <taxon>Viridiplantae</taxon>
        <taxon>Streptophyta</taxon>
        <taxon>Embryophyta</taxon>
        <taxon>Tracheophyta</taxon>
        <taxon>Spermatophyta</taxon>
        <taxon>Magnoliopsida</taxon>
        <taxon>eudicotyledons</taxon>
        <taxon>Gunneridae</taxon>
        <taxon>Pentapetalae</taxon>
        <taxon>rosids</taxon>
        <taxon>fabids</taxon>
        <taxon>Fabales</taxon>
        <taxon>Fabaceae</taxon>
        <taxon>Papilionoideae</taxon>
        <taxon>50 kb inversion clade</taxon>
        <taxon>NPAAA clade</taxon>
        <taxon>Hologalegina</taxon>
        <taxon>IRL clade</taxon>
        <taxon>Trifolieae</taxon>
        <taxon>Trifolium</taxon>
    </lineage>
</organism>
<dbReference type="EMBL" id="LXQA010132252">
    <property type="protein sequence ID" value="MCI22770.1"/>
    <property type="molecule type" value="Genomic_DNA"/>
</dbReference>